<dbReference type="KEGG" id="pco:PHACADRAFT_249704"/>
<evidence type="ECO:0000256" key="3">
    <source>
        <dbReference type="ARBA" id="ARBA00022771"/>
    </source>
</evidence>
<evidence type="ECO:0000313" key="9">
    <source>
        <dbReference type="Proteomes" id="UP000008370"/>
    </source>
</evidence>
<dbReference type="SUPFAM" id="SSF57863">
    <property type="entry name" value="ArfGap/RecO-like zinc finger"/>
    <property type="match status" value="1"/>
</dbReference>
<evidence type="ECO:0000256" key="4">
    <source>
        <dbReference type="ARBA" id="ARBA00022833"/>
    </source>
</evidence>
<name>K5V928_PHACS</name>
<dbReference type="GO" id="GO:0005096">
    <property type="term" value="F:GTPase activator activity"/>
    <property type="evidence" value="ECO:0007669"/>
    <property type="project" value="UniProtKB-KW"/>
</dbReference>
<evidence type="ECO:0000256" key="2">
    <source>
        <dbReference type="ARBA" id="ARBA00022723"/>
    </source>
</evidence>
<dbReference type="GeneID" id="18914725"/>
<dbReference type="Gene3D" id="1.10.220.150">
    <property type="entry name" value="Arf GTPase activating protein"/>
    <property type="match status" value="1"/>
</dbReference>
<feature type="region of interest" description="Disordered" evidence="6">
    <location>
        <begin position="124"/>
        <end position="190"/>
    </location>
</feature>
<dbReference type="PROSITE" id="PS50115">
    <property type="entry name" value="ARFGAP"/>
    <property type="match status" value="1"/>
</dbReference>
<keyword evidence="1" id="KW-0343">GTPase activation</keyword>
<evidence type="ECO:0000313" key="8">
    <source>
        <dbReference type="EMBL" id="EKM59301.1"/>
    </source>
</evidence>
<feature type="compositionally biased region" description="Basic and acidic residues" evidence="6">
    <location>
        <begin position="410"/>
        <end position="421"/>
    </location>
</feature>
<feature type="region of interest" description="Disordered" evidence="6">
    <location>
        <begin position="209"/>
        <end position="240"/>
    </location>
</feature>
<dbReference type="Proteomes" id="UP000008370">
    <property type="component" value="Unassembled WGS sequence"/>
</dbReference>
<evidence type="ECO:0000256" key="6">
    <source>
        <dbReference type="SAM" id="MobiDB-lite"/>
    </source>
</evidence>
<dbReference type="CDD" id="cd08830">
    <property type="entry name" value="ArfGap_ArfGap1"/>
    <property type="match status" value="1"/>
</dbReference>
<accession>K5V928</accession>
<feature type="compositionally biased region" description="Polar residues" evidence="6">
    <location>
        <begin position="378"/>
        <end position="406"/>
    </location>
</feature>
<keyword evidence="2" id="KW-0479">Metal-binding</keyword>
<evidence type="ECO:0000256" key="5">
    <source>
        <dbReference type="PROSITE-ProRule" id="PRU00288"/>
    </source>
</evidence>
<dbReference type="GO" id="GO:0032012">
    <property type="term" value="P:regulation of ARF protein signal transduction"/>
    <property type="evidence" value="ECO:0007669"/>
    <property type="project" value="TreeGrafter"/>
</dbReference>
<dbReference type="AlphaFoldDB" id="K5V928"/>
<dbReference type="GO" id="GO:0030100">
    <property type="term" value="P:regulation of endocytosis"/>
    <property type="evidence" value="ECO:0007669"/>
    <property type="project" value="TreeGrafter"/>
</dbReference>
<feature type="compositionally biased region" description="Polar residues" evidence="6">
    <location>
        <begin position="226"/>
        <end position="240"/>
    </location>
</feature>
<gene>
    <name evidence="8" type="ORF">PHACADRAFT_249704</name>
</gene>
<feature type="region of interest" description="Disordered" evidence="6">
    <location>
        <begin position="344"/>
        <end position="421"/>
    </location>
</feature>
<evidence type="ECO:0000259" key="7">
    <source>
        <dbReference type="PROSITE" id="PS50115"/>
    </source>
</evidence>
<evidence type="ECO:0000256" key="1">
    <source>
        <dbReference type="ARBA" id="ARBA00022468"/>
    </source>
</evidence>
<feature type="compositionally biased region" description="Low complexity" evidence="6">
    <location>
        <begin position="344"/>
        <end position="361"/>
    </location>
</feature>
<organism evidence="8 9">
    <name type="scientific">Phanerochaete carnosa (strain HHB-10118-sp)</name>
    <name type="common">White-rot fungus</name>
    <name type="synonym">Peniophora carnosa</name>
    <dbReference type="NCBI Taxonomy" id="650164"/>
    <lineage>
        <taxon>Eukaryota</taxon>
        <taxon>Fungi</taxon>
        <taxon>Dikarya</taxon>
        <taxon>Basidiomycota</taxon>
        <taxon>Agaricomycotina</taxon>
        <taxon>Agaricomycetes</taxon>
        <taxon>Polyporales</taxon>
        <taxon>Phanerochaetaceae</taxon>
        <taxon>Phanerochaete</taxon>
    </lineage>
</organism>
<protein>
    <recommendedName>
        <fullName evidence="7">Arf-GAP domain-containing protein</fullName>
    </recommendedName>
</protein>
<dbReference type="RefSeq" id="XP_007391865.1">
    <property type="nucleotide sequence ID" value="XM_007391803.1"/>
</dbReference>
<reference evidence="8 9" key="1">
    <citation type="journal article" date="2012" name="BMC Genomics">
        <title>Comparative genomics of the white-rot fungi, Phanerochaete carnosa and P. chrysosporium, to elucidate the genetic basis of the distinct wood types they colonize.</title>
        <authorList>
            <person name="Suzuki H."/>
            <person name="MacDonald J."/>
            <person name="Syed K."/>
            <person name="Salamov A."/>
            <person name="Hori C."/>
            <person name="Aerts A."/>
            <person name="Henrissat B."/>
            <person name="Wiebenga A."/>
            <person name="vanKuyk P.A."/>
            <person name="Barry K."/>
            <person name="Lindquist E."/>
            <person name="LaButti K."/>
            <person name="Lapidus A."/>
            <person name="Lucas S."/>
            <person name="Coutinho P."/>
            <person name="Gong Y."/>
            <person name="Samejima M."/>
            <person name="Mahadevan R."/>
            <person name="Abou-Zaid M."/>
            <person name="de Vries R.P."/>
            <person name="Igarashi K."/>
            <person name="Yadav J.S."/>
            <person name="Grigoriev I.V."/>
            <person name="Master E.R."/>
        </authorList>
    </citation>
    <scope>NUCLEOTIDE SEQUENCE [LARGE SCALE GENOMIC DNA]</scope>
    <source>
        <strain evidence="8 9">HHB-10118-sp</strain>
    </source>
</reference>
<dbReference type="SMART" id="SM00105">
    <property type="entry name" value="ArfGap"/>
    <property type="match status" value="1"/>
</dbReference>
<dbReference type="PANTHER" id="PTHR46395:SF1">
    <property type="entry name" value="ADP-RIBOSYLATION FACTOR GTPASE-ACTIVATING PROTEIN 1"/>
    <property type="match status" value="1"/>
</dbReference>
<dbReference type="PRINTS" id="PR00405">
    <property type="entry name" value="REVINTRACTNG"/>
</dbReference>
<dbReference type="InParanoid" id="K5V928"/>
<dbReference type="InterPro" id="IPR001164">
    <property type="entry name" value="ArfGAP_dom"/>
</dbReference>
<dbReference type="InterPro" id="IPR038508">
    <property type="entry name" value="ArfGAP_dom_sf"/>
</dbReference>
<keyword evidence="4" id="KW-0862">Zinc</keyword>
<proteinExistence type="predicted"/>
<dbReference type="EMBL" id="JH930469">
    <property type="protein sequence ID" value="EKM59301.1"/>
    <property type="molecule type" value="Genomic_DNA"/>
</dbReference>
<dbReference type="FunCoup" id="K5V928">
    <property type="interactions" value="299"/>
</dbReference>
<dbReference type="GO" id="GO:0000139">
    <property type="term" value="C:Golgi membrane"/>
    <property type="evidence" value="ECO:0007669"/>
    <property type="project" value="TreeGrafter"/>
</dbReference>
<dbReference type="Pfam" id="PF01412">
    <property type="entry name" value="ArfGap"/>
    <property type="match status" value="1"/>
</dbReference>
<dbReference type="OrthoDB" id="983479at2759"/>
<dbReference type="GO" id="GO:0008270">
    <property type="term" value="F:zinc ion binding"/>
    <property type="evidence" value="ECO:0007669"/>
    <property type="project" value="UniProtKB-KW"/>
</dbReference>
<keyword evidence="9" id="KW-1185">Reference proteome</keyword>
<sequence>MDQAVAKRILQELIKNEELGNKKCIDCGNPNPQWASLSFAVFLCLQCAGVHRGFGVHISFVRSVSMDTWHEEQIKRMKLGGNAPFKKSMQEYPADGGWKDGMSSYDTYHTWAATQYREKLDADLAGKPWSPSSPPAGTAAPSGSLSPPNRPGSAQGLRKSRASTRNTPSRSESPFSGSPASTPNPPSTAFQDQKAANEAFFANLGQANATRPADLPPSQGGRYQGFGNTPSPATNPSFGLSSAAAPSLSDFQGNPVAALGKSWSLFSSAVVGATRTIQENVIRPGMEKVRDPEFQASVKGYVSEAGKRAGEVTQSANTWTKQTLGVDVAESVGGAVGAVRGRMGAGPQHQGYGVVQQGPVGESSSLYQDHEEDDFFDQYNSPLSSSHPNFQSPTAATSLTSRSNSHTAKKSVDDWDEWKDF</sequence>
<feature type="compositionally biased region" description="Polar residues" evidence="6">
    <location>
        <begin position="163"/>
        <end position="175"/>
    </location>
</feature>
<dbReference type="HOGENOM" id="CLU_044516_2_2_1"/>
<dbReference type="STRING" id="650164.K5V928"/>
<keyword evidence="3 5" id="KW-0863">Zinc-finger</keyword>
<feature type="compositionally biased region" description="Low complexity" evidence="6">
    <location>
        <begin position="135"/>
        <end position="147"/>
    </location>
</feature>
<dbReference type="InterPro" id="IPR037278">
    <property type="entry name" value="ARFGAP/RecO"/>
</dbReference>
<dbReference type="PANTHER" id="PTHR46395">
    <property type="entry name" value="ADP-RIBOSYLATION FACTOR GTPASE-ACTIVATING PROTEIN 1"/>
    <property type="match status" value="1"/>
</dbReference>
<feature type="domain" description="Arf-GAP" evidence="7">
    <location>
        <begin position="7"/>
        <end position="120"/>
    </location>
</feature>